<comment type="subcellular location">
    <subcellularLocation>
        <location evidence="1">Membrane</location>
        <topology evidence="1">Multi-pass membrane protein</topology>
    </subcellularLocation>
</comment>
<dbReference type="PANTHER" id="PTHR36926:SF1">
    <property type="entry name" value="COLICIN V PRODUCTION PROTEIN"/>
    <property type="match status" value="1"/>
</dbReference>
<protein>
    <submittedName>
        <fullName evidence="7">Colicin V production protein</fullName>
    </submittedName>
</protein>
<accession>A0A1U9JTM0</accession>
<feature type="region of interest" description="Disordered" evidence="5">
    <location>
        <begin position="169"/>
        <end position="190"/>
    </location>
</feature>
<reference evidence="7 8" key="1">
    <citation type="journal article" date="2010" name="Science">
        <title>Genomic comparison of the ants Camponotus floridanus and Harpegnathos saltator.</title>
        <authorList>
            <person name="Bonasio R."/>
            <person name="Zhang G."/>
            <person name="Ye C."/>
            <person name="Mutti N.S."/>
            <person name="Fang X."/>
            <person name="Qin N."/>
            <person name="Donahue G."/>
            <person name="Yang P."/>
            <person name="Li Q."/>
            <person name="Li C."/>
            <person name="Zhang P."/>
            <person name="Huang Z."/>
            <person name="Berger S.L."/>
            <person name="Reinberg D."/>
            <person name="Wang J."/>
            <person name="Liebig J."/>
        </authorList>
    </citation>
    <scope>NUCLEOTIDE SEQUENCE [LARGE SCALE GENOMIC DNA]</scope>
    <source>
        <strain evidence="7 8">Hsal</strain>
    </source>
</reference>
<dbReference type="Pfam" id="PF02674">
    <property type="entry name" value="Colicin_V"/>
    <property type="match status" value="1"/>
</dbReference>
<evidence type="ECO:0000313" key="8">
    <source>
        <dbReference type="Proteomes" id="UP000188912"/>
    </source>
</evidence>
<dbReference type="InterPro" id="IPR003825">
    <property type="entry name" value="Colicin-V_CvpA"/>
</dbReference>
<dbReference type="STRING" id="1902579.BHV28_04950"/>
<feature type="transmembrane region" description="Helical" evidence="6">
    <location>
        <begin position="30"/>
        <end position="47"/>
    </location>
</feature>
<evidence type="ECO:0000256" key="6">
    <source>
        <dbReference type="SAM" id="Phobius"/>
    </source>
</evidence>
<feature type="transmembrane region" description="Helical" evidence="6">
    <location>
        <begin position="6"/>
        <end position="23"/>
    </location>
</feature>
<keyword evidence="8" id="KW-1185">Reference proteome</keyword>
<dbReference type="KEGG" id="thd:BHV28_04950"/>
<dbReference type="GO" id="GO:0016020">
    <property type="term" value="C:membrane"/>
    <property type="evidence" value="ECO:0007669"/>
    <property type="project" value="UniProtKB-SubCell"/>
</dbReference>
<evidence type="ECO:0000256" key="4">
    <source>
        <dbReference type="ARBA" id="ARBA00023136"/>
    </source>
</evidence>
<gene>
    <name evidence="7" type="ORF">BHV28_04950</name>
</gene>
<keyword evidence="4 6" id="KW-0472">Membrane</keyword>
<evidence type="ECO:0000256" key="2">
    <source>
        <dbReference type="ARBA" id="ARBA00022692"/>
    </source>
</evidence>
<keyword evidence="2 6" id="KW-0812">Transmembrane</keyword>
<dbReference type="AlphaFoldDB" id="A0A1U9JTM0"/>
<dbReference type="GO" id="GO:0009403">
    <property type="term" value="P:toxin biosynthetic process"/>
    <property type="evidence" value="ECO:0007669"/>
    <property type="project" value="InterPro"/>
</dbReference>
<evidence type="ECO:0000256" key="3">
    <source>
        <dbReference type="ARBA" id="ARBA00022989"/>
    </source>
</evidence>
<keyword evidence="3 6" id="KW-1133">Transmembrane helix</keyword>
<dbReference type="EMBL" id="CP017315">
    <property type="protein sequence ID" value="AQS41206.1"/>
    <property type="molecule type" value="Genomic_DNA"/>
</dbReference>
<evidence type="ECO:0000256" key="5">
    <source>
        <dbReference type="SAM" id="MobiDB-lite"/>
    </source>
</evidence>
<dbReference type="InterPro" id="IPR052719">
    <property type="entry name" value="CvpA-like"/>
</dbReference>
<evidence type="ECO:0000256" key="1">
    <source>
        <dbReference type="ARBA" id="ARBA00004141"/>
    </source>
</evidence>
<dbReference type="PANTHER" id="PTHR36926">
    <property type="entry name" value="COLICIN V PRODUCTION PROTEIN"/>
    <property type="match status" value="1"/>
</dbReference>
<evidence type="ECO:0000313" key="7">
    <source>
        <dbReference type="EMBL" id="AQS41206.1"/>
    </source>
</evidence>
<name>A0A1U9JTM0_9HYPH</name>
<sequence length="190" mass="20859">MPITALDGLVILVTLLSALLAMVRGFSREVLSLASWGLAAFIAYLLYENLLPSVAKYISNELLAKVITFAVIFLVALLIISIFTMKLADLIIDSRIGALDRTLGFVFGVIRGLLILAVAVLFLNHLNVSDRTPSIAEAKTKPMLDSLGNRIYDLLPEKLLEKFMKPLHKKDKDAEAMTEADDEAEIVDEG</sequence>
<feature type="transmembrane region" description="Helical" evidence="6">
    <location>
        <begin position="62"/>
        <end position="83"/>
    </location>
</feature>
<organism evidence="7 8">
    <name type="scientific">Candidatus Tokpelaia hoelldobleri</name>
    <dbReference type="NCBI Taxonomy" id="1902579"/>
    <lineage>
        <taxon>Bacteria</taxon>
        <taxon>Pseudomonadati</taxon>
        <taxon>Pseudomonadota</taxon>
        <taxon>Alphaproteobacteria</taxon>
        <taxon>Hyphomicrobiales</taxon>
        <taxon>Candidatus Tokpelaia</taxon>
    </lineage>
</organism>
<proteinExistence type="predicted"/>
<reference evidence="7 8" key="2">
    <citation type="journal article" date="2016" name="Sci. Rep.">
        <title>The genome of Rhizobiales bacteria in predatory ants reveals urease gene functions but no genes for nitrogen fixation.</title>
        <authorList>
            <person name="Neuvonen M.M."/>
            <person name="Tamarit D."/>
            <person name="Naslund K."/>
            <person name="Liebig J."/>
            <person name="Feldhaar H."/>
            <person name="Moran N.A."/>
            <person name="Guy L."/>
            <person name="Andersson S.G."/>
        </authorList>
    </citation>
    <scope>NUCLEOTIDE SEQUENCE [LARGE SCALE GENOMIC DNA]</scope>
    <source>
        <strain evidence="7 8">Hsal</strain>
    </source>
</reference>
<dbReference type="Proteomes" id="UP000188912">
    <property type="component" value="Chromosome"/>
</dbReference>
<feature type="compositionally biased region" description="Acidic residues" evidence="5">
    <location>
        <begin position="176"/>
        <end position="190"/>
    </location>
</feature>
<feature type="transmembrane region" description="Helical" evidence="6">
    <location>
        <begin position="103"/>
        <end position="123"/>
    </location>
</feature>